<name>A0ABS5Y114_9CYAN</name>
<proteinExistence type="predicted"/>
<gene>
    <name evidence="2" type="ORF">IXB28_04765</name>
</gene>
<dbReference type="RefSeq" id="WP_215617389.1">
    <property type="nucleotide sequence ID" value="NZ_JADOER010000004.1"/>
</dbReference>
<dbReference type="InterPro" id="IPR050834">
    <property type="entry name" value="Glycosyltransf_2"/>
</dbReference>
<feature type="domain" description="Glycosyltransferase 2-like prokaryotic type" evidence="1">
    <location>
        <begin position="5"/>
        <end position="254"/>
    </location>
</feature>
<keyword evidence="3" id="KW-1185">Reference proteome</keyword>
<dbReference type="EMBL" id="JADOER010000004">
    <property type="protein sequence ID" value="MBT9311507.1"/>
    <property type="molecule type" value="Genomic_DNA"/>
</dbReference>
<protein>
    <submittedName>
        <fullName evidence="2">Glycosyltransferase</fullName>
    </submittedName>
</protein>
<evidence type="ECO:0000313" key="2">
    <source>
        <dbReference type="EMBL" id="MBT9311507.1"/>
    </source>
</evidence>
<dbReference type="InterPro" id="IPR029044">
    <property type="entry name" value="Nucleotide-diphossugar_trans"/>
</dbReference>
<accession>A0ABS5Y114</accession>
<dbReference type="Gene3D" id="3.90.550.10">
    <property type="entry name" value="Spore Coat Polysaccharide Biosynthesis Protein SpsA, Chain A"/>
    <property type="match status" value="1"/>
</dbReference>
<dbReference type="SUPFAM" id="SSF53448">
    <property type="entry name" value="Nucleotide-diphospho-sugar transferases"/>
    <property type="match status" value="1"/>
</dbReference>
<dbReference type="InterPro" id="IPR019290">
    <property type="entry name" value="GlycosylTrfase-like_prok"/>
</dbReference>
<dbReference type="PANTHER" id="PTHR43685">
    <property type="entry name" value="GLYCOSYLTRANSFERASE"/>
    <property type="match status" value="1"/>
</dbReference>
<dbReference type="Pfam" id="PF10111">
    <property type="entry name" value="Glyco_tranf_2_2"/>
    <property type="match status" value="1"/>
</dbReference>
<organism evidence="2 3">
    <name type="scientific">Leptothoe kymatousa TAU-MAC 1615</name>
    <dbReference type="NCBI Taxonomy" id="2364775"/>
    <lineage>
        <taxon>Bacteria</taxon>
        <taxon>Bacillati</taxon>
        <taxon>Cyanobacteriota</taxon>
        <taxon>Cyanophyceae</taxon>
        <taxon>Nodosilineales</taxon>
        <taxon>Cymatolegaceae</taxon>
        <taxon>Leptothoe</taxon>
        <taxon>Leptothoe kymatousa</taxon>
    </lineage>
</organism>
<sequence length="313" mass="34921">MPTISVVIPLYNAEKTIQLTLDSVFQQTFADFELIIIDDGSTDGSLEIVKACQDPRLRLFSFENAGAAAARNQGIARAQGDYVALLDADDVWTPTKLADQLAIFREHPETGLVYSWSDYIDEMGEPVCPGKRVITSNDSEATYGKLLVSNFLENGSTPLIPLKVLREVGGFDETLSSSQDLDLYLKIAAHHSFAAVPKVQVYYRITPGSITSKIARNEQKELEFIDRLFANVPGKFQHLKRQKLSNLYRYLMLRSVEDGGTLGDSFRALRYLGCHVFYTPSILLQQWKFLMVMVSKMLLGSVARIGGNPVANR</sequence>
<dbReference type="PANTHER" id="PTHR43685:SF2">
    <property type="entry name" value="GLYCOSYLTRANSFERASE 2-LIKE DOMAIN-CONTAINING PROTEIN"/>
    <property type="match status" value="1"/>
</dbReference>
<comment type="caution">
    <text evidence="2">The sequence shown here is derived from an EMBL/GenBank/DDBJ whole genome shotgun (WGS) entry which is preliminary data.</text>
</comment>
<evidence type="ECO:0000313" key="3">
    <source>
        <dbReference type="Proteomes" id="UP001196661"/>
    </source>
</evidence>
<dbReference type="Proteomes" id="UP001196661">
    <property type="component" value="Unassembled WGS sequence"/>
</dbReference>
<reference evidence="2 3" key="1">
    <citation type="journal article" date="2021" name="Mar. Drugs">
        <title>Genome Reduction and Secondary Metabolism of the Marine Sponge-Associated Cyanobacterium Leptothoe.</title>
        <authorList>
            <person name="Konstantinou D."/>
            <person name="Popin R.V."/>
            <person name="Fewer D.P."/>
            <person name="Sivonen K."/>
            <person name="Gkelis S."/>
        </authorList>
    </citation>
    <scope>NUCLEOTIDE SEQUENCE [LARGE SCALE GENOMIC DNA]</scope>
    <source>
        <strain evidence="2 3">TAU-MAC 1615</strain>
    </source>
</reference>
<evidence type="ECO:0000259" key="1">
    <source>
        <dbReference type="Pfam" id="PF10111"/>
    </source>
</evidence>